<feature type="signal peptide" evidence="1">
    <location>
        <begin position="1"/>
        <end position="19"/>
    </location>
</feature>
<dbReference type="Proteomes" id="UP000063234">
    <property type="component" value="Chromosome"/>
</dbReference>
<dbReference type="STRING" id="1298851.TST_1189"/>
<feature type="chain" id="PRO_5006616410" evidence="1">
    <location>
        <begin position="20"/>
        <end position="688"/>
    </location>
</feature>
<dbReference type="PANTHER" id="PTHR30189:SF1">
    <property type="entry name" value="LPS-ASSEMBLY PROTEIN LPTD"/>
    <property type="match status" value="1"/>
</dbReference>
<dbReference type="GO" id="GO:0043165">
    <property type="term" value="P:Gram-negative-bacterium-type cell outer membrane assembly"/>
    <property type="evidence" value="ECO:0007669"/>
    <property type="project" value="InterPro"/>
</dbReference>
<dbReference type="GO" id="GO:0015920">
    <property type="term" value="P:lipopolysaccharide transport"/>
    <property type="evidence" value="ECO:0007669"/>
    <property type="project" value="InterPro"/>
</dbReference>
<sequence>MRRIVFTLLIICLFGFAFAKDTEKIEITALKLKRIPSLNVVVAEGNVVIRYKNFRLEADYVRLNQKTKDLVAEGHVYLWQNNNLLVCERLEFNLETKEGIAYKAHGYLPPYYYFSGDKIKKLGEDVYNISRGALTTCGDNCTKMPESPDWSFHGSKVIIKKGGFAKVYNLVGKVKKVPVLYMPFVMFPVTQERKTGFLFPTFGWKKGNGMFLDIPFFWAISRDKDATFWFRPYTDGSYKVAAEYRQRFAKDELLKVYGNYFDESGAQSKNKWELKGDAFKRLPFDSEFTGKLDITSTSRYKKEHSEDFKQYVEKHNDSYGVIVKRLDNMRFSFLVRYQDDVEDNYDEKVYKYPQFDWELYPIKLWNSPFYLESKAQYLKYRNKNDTSDFDYKLSRFDFYPKLSLPWSPVPWFSVTPKYGVRYTVWTKKLNKKGDEKENPTSRFLYSFEVNSRGPLLFKDFFLGNSTLRHYVIPEIKYSYIPDELKAQDDIIYFDEVDKINPENKVTYSLTNRFVRLSDSKELFRLKFEQSYDVLRDRDGLPYKFSDIMLEADAYPSNDLNLQYRVYQSVYGFGVTKWSFTGKVKHQYKDFLPSLGITYYYEKFTQNRYMEYRPGIKYKNIELTAYLRRDIYNSYWVERSWNLKINGKCWSIVIGYRTLDNRLNDSENDKMITFFIVLRGLGQFGLGNT</sequence>
<dbReference type="PATRIC" id="fig|1298851.3.peg.1251"/>
<dbReference type="KEGG" id="ttk:TST_1189"/>
<proteinExistence type="inferred from homology"/>
<reference evidence="4" key="1">
    <citation type="journal article" date="2018" name="Science">
        <title>A primordial and reversible TCA cycle in a facultatively chemolithoautotrophic thermophile.</title>
        <authorList>
            <person name="Nunoura T."/>
            <person name="Chikaraishi Y."/>
            <person name="Izaki R."/>
            <person name="Suwa T."/>
            <person name="Sato T."/>
            <person name="Harada T."/>
            <person name="Mori K."/>
            <person name="Kato Y."/>
            <person name="Miyazaki M."/>
            <person name="Shimamura S."/>
            <person name="Yanagawa K."/>
            <person name="Shuto A."/>
            <person name="Ohkouchi N."/>
            <person name="Fujita N."/>
            <person name="Takaki Y."/>
            <person name="Atomi H."/>
            <person name="Takai K."/>
        </authorList>
    </citation>
    <scope>NUCLEOTIDE SEQUENCE [LARGE SCALE GENOMIC DNA]</scope>
    <source>
        <strain evidence="4">DSM 17441 / JCM 13301 / NBRC 103674 / ABI70S6</strain>
    </source>
</reference>
<dbReference type="HAMAP" id="MF_01411">
    <property type="entry name" value="LPS_assembly_LptD"/>
    <property type="match status" value="1"/>
</dbReference>
<gene>
    <name evidence="3" type="primary">lptD</name>
    <name evidence="3" type="ORF">TST_1189</name>
</gene>
<feature type="domain" description="LptD C-terminal" evidence="2">
    <location>
        <begin position="293"/>
        <end position="588"/>
    </location>
</feature>
<name>A0A0S3QUI1_THET7</name>
<protein>
    <submittedName>
        <fullName evidence="3">LPS-assembly protein</fullName>
    </submittedName>
</protein>
<keyword evidence="1" id="KW-0732">Signal</keyword>
<dbReference type="GO" id="GO:1990351">
    <property type="term" value="C:transporter complex"/>
    <property type="evidence" value="ECO:0007669"/>
    <property type="project" value="TreeGrafter"/>
</dbReference>
<dbReference type="AlphaFoldDB" id="A0A0S3QUI1"/>
<keyword evidence="4" id="KW-1185">Reference proteome</keyword>
<evidence type="ECO:0000259" key="2">
    <source>
        <dbReference type="Pfam" id="PF04453"/>
    </source>
</evidence>
<accession>A0A0S3QUI1</accession>
<evidence type="ECO:0000313" key="3">
    <source>
        <dbReference type="EMBL" id="BAT71980.1"/>
    </source>
</evidence>
<evidence type="ECO:0000256" key="1">
    <source>
        <dbReference type="SAM" id="SignalP"/>
    </source>
</evidence>
<dbReference type="InterPro" id="IPR020889">
    <property type="entry name" value="LipoPS_assembly_LptD"/>
</dbReference>
<dbReference type="EMBL" id="AP013035">
    <property type="protein sequence ID" value="BAT71980.1"/>
    <property type="molecule type" value="Genomic_DNA"/>
</dbReference>
<dbReference type="InterPro" id="IPR050218">
    <property type="entry name" value="LptD"/>
</dbReference>
<dbReference type="RefSeq" id="WP_068549969.1">
    <property type="nucleotide sequence ID" value="NZ_AP013035.1"/>
</dbReference>
<dbReference type="Pfam" id="PF04453">
    <property type="entry name" value="LptD"/>
    <property type="match status" value="1"/>
</dbReference>
<evidence type="ECO:0000313" key="4">
    <source>
        <dbReference type="Proteomes" id="UP000063234"/>
    </source>
</evidence>
<dbReference type="GO" id="GO:0009279">
    <property type="term" value="C:cell outer membrane"/>
    <property type="evidence" value="ECO:0007669"/>
    <property type="project" value="InterPro"/>
</dbReference>
<dbReference type="OrthoDB" id="9760225at2"/>
<dbReference type="InterPro" id="IPR007543">
    <property type="entry name" value="LptD_C"/>
</dbReference>
<organism evidence="3 4">
    <name type="scientific">Thermosulfidibacter takaii (strain DSM 17441 / JCM 13301 / NBRC 103674 / ABI70S6)</name>
    <dbReference type="NCBI Taxonomy" id="1298851"/>
    <lineage>
        <taxon>Bacteria</taxon>
        <taxon>Pseudomonadati</taxon>
        <taxon>Thermosulfidibacterota</taxon>
        <taxon>Thermosulfidibacteria</taxon>
        <taxon>Thermosulfidibacterales</taxon>
        <taxon>Thermosulfidibacteraceae</taxon>
    </lineage>
</organism>
<dbReference type="PANTHER" id="PTHR30189">
    <property type="entry name" value="LPS-ASSEMBLY PROTEIN"/>
    <property type="match status" value="1"/>
</dbReference>